<dbReference type="PIRSF" id="PIRSF006078">
    <property type="entry name" value="GlxK"/>
    <property type="match status" value="1"/>
</dbReference>
<dbReference type="NCBIfam" id="TIGR00045">
    <property type="entry name" value="glycerate kinase"/>
    <property type="match status" value="1"/>
</dbReference>
<gene>
    <name evidence="5" type="ORF">SAMN05661109_00194</name>
</gene>
<dbReference type="InterPro" id="IPR018193">
    <property type="entry name" value="Glyc_kinase_flavodox-like_fold"/>
</dbReference>
<dbReference type="PANTHER" id="PTHR21599:SF0">
    <property type="entry name" value="GLYCERATE KINASE"/>
    <property type="match status" value="1"/>
</dbReference>
<evidence type="ECO:0000256" key="4">
    <source>
        <dbReference type="PIRNR" id="PIRNR006078"/>
    </source>
</evidence>
<dbReference type="Proteomes" id="UP000198929">
    <property type="component" value="Unassembled WGS sequence"/>
</dbReference>
<dbReference type="SUPFAM" id="SSF110738">
    <property type="entry name" value="Glycerate kinase I"/>
    <property type="match status" value="1"/>
</dbReference>
<dbReference type="PANTHER" id="PTHR21599">
    <property type="entry name" value="GLYCERATE KINASE"/>
    <property type="match status" value="1"/>
</dbReference>
<keyword evidence="6" id="KW-1185">Reference proteome</keyword>
<keyword evidence="2 4" id="KW-0808">Transferase</keyword>
<dbReference type="InterPro" id="IPR004381">
    <property type="entry name" value="Glycerate_kinase"/>
</dbReference>
<dbReference type="InterPro" id="IPR036129">
    <property type="entry name" value="Glycerate_kinase_sf"/>
</dbReference>
<dbReference type="Gene3D" id="3.40.50.10350">
    <property type="entry name" value="Glycerate kinase, domain 1"/>
    <property type="match status" value="1"/>
</dbReference>
<evidence type="ECO:0000256" key="2">
    <source>
        <dbReference type="ARBA" id="ARBA00022679"/>
    </source>
</evidence>
<dbReference type="STRING" id="1121357.SAMN05661109_00194"/>
<protein>
    <submittedName>
        <fullName evidence="5">Glycerate kinase</fullName>
    </submittedName>
</protein>
<dbReference type="GO" id="GO:0008887">
    <property type="term" value="F:glycerate kinase activity"/>
    <property type="evidence" value="ECO:0007669"/>
    <property type="project" value="UniProtKB-UniRule"/>
</dbReference>
<keyword evidence="3 4" id="KW-0418">Kinase</keyword>
<evidence type="ECO:0000256" key="1">
    <source>
        <dbReference type="ARBA" id="ARBA00006284"/>
    </source>
</evidence>
<accession>A0A1H9P2J4</accession>
<name>A0A1H9P2J4_9CORY</name>
<sequence>MPMTMYSPTRILVAPSGFKESLSAVEVADGIAAGVRRVLPGVRVDQFPVPDGGEGTLEILSLRPNTRFHRSKVTGPVGDQVRSRWLEFTGDTPEESVAVIEMASTAGLSLVPRDMRDPGATTTTGVGEQLAEILNRGIRRIVVGCGDSGTSDGGAGALRALGLKIYDTHGNEIAQGGAALAKAHTLDASGMHPGLAEADITLACNIHNILTGPRGVARVFGPQKGATPAQVEELEQGLEHFADLLVDTFHPQSDIHSGRGSGASGGLGAGLMSIGATARDRFEVLLGDLPATEDIDALIEQADLVITAEGAVDFQTPRGKVPAEIARRAQSTGVPVIALAGSLGKGAHDVYEVGISAIQSIMTVPMALEDAVRDGRKLLIDATERAIRMLQIGCVVSARQEQAVRHRYQNRESA</sequence>
<organism evidence="5 6">
    <name type="scientific">Corynebacterium cystitidis DSM 20524</name>
    <dbReference type="NCBI Taxonomy" id="1121357"/>
    <lineage>
        <taxon>Bacteria</taxon>
        <taxon>Bacillati</taxon>
        <taxon>Actinomycetota</taxon>
        <taxon>Actinomycetes</taxon>
        <taxon>Mycobacteriales</taxon>
        <taxon>Corynebacteriaceae</taxon>
        <taxon>Corynebacterium</taxon>
    </lineage>
</organism>
<evidence type="ECO:0000313" key="6">
    <source>
        <dbReference type="Proteomes" id="UP000198929"/>
    </source>
</evidence>
<dbReference type="Gene3D" id="3.90.1510.10">
    <property type="entry name" value="Glycerate kinase, domain 2"/>
    <property type="match status" value="1"/>
</dbReference>
<evidence type="ECO:0000256" key="3">
    <source>
        <dbReference type="ARBA" id="ARBA00022777"/>
    </source>
</evidence>
<dbReference type="Pfam" id="PF02595">
    <property type="entry name" value="Gly_kinase"/>
    <property type="match status" value="1"/>
</dbReference>
<dbReference type="GO" id="GO:0031388">
    <property type="term" value="P:organic acid phosphorylation"/>
    <property type="evidence" value="ECO:0007669"/>
    <property type="project" value="UniProtKB-UniRule"/>
</dbReference>
<proteinExistence type="inferred from homology"/>
<dbReference type="InterPro" id="IPR018197">
    <property type="entry name" value="Glycerate_kinase_RE-like"/>
</dbReference>
<dbReference type="AlphaFoldDB" id="A0A1H9P2J4"/>
<reference evidence="6" key="1">
    <citation type="submission" date="2016-10" db="EMBL/GenBank/DDBJ databases">
        <authorList>
            <person name="Varghese N."/>
            <person name="Submissions S."/>
        </authorList>
    </citation>
    <scope>NUCLEOTIDE SEQUENCE [LARGE SCALE GENOMIC DNA]</scope>
    <source>
        <strain evidence="6">DSM 20524</strain>
    </source>
</reference>
<comment type="similarity">
    <text evidence="1 4">Belongs to the glycerate kinase type-1 family.</text>
</comment>
<evidence type="ECO:0000313" key="5">
    <source>
        <dbReference type="EMBL" id="SER42446.1"/>
    </source>
</evidence>
<dbReference type="EMBL" id="FOGQ01000001">
    <property type="protein sequence ID" value="SER42446.1"/>
    <property type="molecule type" value="Genomic_DNA"/>
</dbReference>